<dbReference type="Proteomes" id="UP001301797">
    <property type="component" value="Chromosome"/>
</dbReference>
<dbReference type="KEGG" id="mefw:F1737_09680"/>
<evidence type="ECO:0000313" key="6">
    <source>
        <dbReference type="EMBL" id="WOF16936.1"/>
    </source>
</evidence>
<gene>
    <name evidence="6" type="ORF">F1737_09680</name>
</gene>
<dbReference type="EMBL" id="CP043875">
    <property type="protein sequence ID" value="WOF16936.1"/>
    <property type="molecule type" value="Genomic_DNA"/>
</dbReference>
<name>A0AA97I504_9EURY</name>
<keyword evidence="2" id="KW-0479">Metal-binding</keyword>
<evidence type="ECO:0000256" key="2">
    <source>
        <dbReference type="ARBA" id="ARBA00022723"/>
    </source>
</evidence>
<dbReference type="PROSITE" id="PS51656">
    <property type="entry name" value="4FE4S"/>
    <property type="match status" value="1"/>
</dbReference>
<protein>
    <submittedName>
        <fullName evidence="6">Fe-S cluster protein</fullName>
    </submittedName>
</protein>
<dbReference type="Pfam" id="PF04060">
    <property type="entry name" value="FeS"/>
    <property type="match status" value="1"/>
</dbReference>
<evidence type="ECO:0000259" key="5">
    <source>
        <dbReference type="PROSITE" id="PS51656"/>
    </source>
</evidence>
<feature type="domain" description="4Fe-4S" evidence="5">
    <location>
        <begin position="1"/>
        <end position="58"/>
    </location>
</feature>
<keyword evidence="3" id="KW-0408">Iron</keyword>
<dbReference type="AlphaFoldDB" id="A0AA97I504"/>
<accession>A0AA97I504</accession>
<dbReference type="InterPro" id="IPR007202">
    <property type="entry name" value="4Fe-4S_dom"/>
</dbReference>
<dbReference type="GO" id="GO:0046872">
    <property type="term" value="F:metal ion binding"/>
    <property type="evidence" value="ECO:0007669"/>
    <property type="project" value="UniProtKB-KW"/>
</dbReference>
<keyword evidence="1" id="KW-0004">4Fe-4S</keyword>
<dbReference type="GeneID" id="85230438"/>
<dbReference type="Gene3D" id="1.10.15.40">
    <property type="entry name" value="Electron transport complex subunit B, putative Fe-S cluster"/>
    <property type="match status" value="1"/>
</dbReference>
<keyword evidence="7" id="KW-1185">Reference proteome</keyword>
<dbReference type="GO" id="GO:0051539">
    <property type="term" value="F:4 iron, 4 sulfur cluster binding"/>
    <property type="evidence" value="ECO:0007669"/>
    <property type="project" value="UniProtKB-KW"/>
</dbReference>
<evidence type="ECO:0000256" key="1">
    <source>
        <dbReference type="ARBA" id="ARBA00022485"/>
    </source>
</evidence>
<proteinExistence type="predicted"/>
<sequence length="223" mass="24887">MKAPKKKDWKPPGKDCGACGAKTCEEFTGFLKEGIKEEEDCPFYNDLEDEDSKILPEEKICLKGEAVYGDTDILNKPFDFILLPFKGEPSARKIVLPFRPDLTEKWEIKKGDIVLGRPMGAGCPVQHILSVIDADYVTGVLTCHVVSPLVARNNPEKVKDIKAYHMLGFEGIAKTAAKKPKFGHRQRFLPGYCMMNLGHTGLVNMVIERDSGTHVRVEDVIIL</sequence>
<keyword evidence="4" id="KW-0411">Iron-sulfur</keyword>
<dbReference type="RefSeq" id="WP_317136380.1">
    <property type="nucleotide sequence ID" value="NZ_CP043875.1"/>
</dbReference>
<evidence type="ECO:0000256" key="3">
    <source>
        <dbReference type="ARBA" id="ARBA00023004"/>
    </source>
</evidence>
<evidence type="ECO:0000256" key="4">
    <source>
        <dbReference type="ARBA" id="ARBA00023014"/>
    </source>
</evidence>
<evidence type="ECO:0000313" key="7">
    <source>
        <dbReference type="Proteomes" id="UP001301797"/>
    </source>
</evidence>
<organism evidence="6 7">
    <name type="scientific">Methanochimaera problematica</name>
    <dbReference type="NCBI Taxonomy" id="2609417"/>
    <lineage>
        <taxon>Archaea</taxon>
        <taxon>Methanobacteriati</taxon>
        <taxon>Methanobacteriota</taxon>
        <taxon>Stenosarchaea group</taxon>
        <taxon>Methanomicrobia</taxon>
        <taxon>Methanomicrobiales</taxon>
        <taxon>Methanomicrobiaceae</taxon>
        <taxon>Methanochimaera</taxon>
    </lineage>
</organism>
<reference evidence="6 7" key="1">
    <citation type="submission" date="2019-09" db="EMBL/GenBank/DDBJ databases">
        <title>The complete genome of Methanoplanus sp. FWC-SCC4.</title>
        <authorList>
            <person name="Chen S.-C."/>
            <person name="Zhou Y.-Z."/>
            <person name="Lai M.-C."/>
        </authorList>
    </citation>
    <scope>NUCLEOTIDE SEQUENCE [LARGE SCALE GENOMIC DNA]</scope>
    <source>
        <strain evidence="6 7">FWC-SCC4</strain>
    </source>
</reference>